<feature type="region of interest" description="Disordered" evidence="2">
    <location>
        <begin position="1"/>
        <end position="27"/>
    </location>
</feature>
<evidence type="ECO:0000259" key="3">
    <source>
        <dbReference type="PROSITE" id="PS50158"/>
    </source>
</evidence>
<sequence length="597" mass="67719">MARQQTHPPPRRGAQQDGGQGTENPEIAPFFIDPRYRKMTCYNCGEPGHFVGNCTKPKICFICGIAGHHMNACPAWKRHHPIAAYVGSSSLGLGFYHLEVPDVESTQWLNLTNCGVVRVKAGEISLAELELELELSKIYCKEWPWQIRELEKGNFLVRFPPHKRVADIKNYPSFNLRKDGVQVEVLEWLGDMKPYGELQEVWVLMNVKVAVRDYSKIPKERLFEFSKKPHIVGFTVEMEQNEGKGSRNDGGNDDRNDGGDDGKGGMDEEADDLYDTNTEKGLNPDNPTNSNPNQKTSSQKSSSSKGSRTVSGDVAMDQDQQLKALMESNNPKLLTAGMEMVAGGQKDIDVLLNPDVSTRKDNSSWQEPELYSPHRSCGKTTEIGSGGETAEKEKLAQRDLATKECSKLLKRMELEASEDEEEIVAKEEEEVFSLEESGILPKHIEELEDKCSGKGGAKKNQKRKTGWGTILRAPQPRRVPEDGRTVVEKAQDLKKAKNLEKGCQEQKKQNVFRFEKWWLEQPDFKELVVKIWNTPCAFTDPLDIWQFKVRLFRKKVKGWALNVNGEIRKMKQELLKEFEMLDVKLEKEGYSQRRKSG</sequence>
<protein>
    <recommendedName>
        <fullName evidence="3">CCHC-type domain-containing protein</fullName>
    </recommendedName>
</protein>
<accession>A0A811RTW7</accession>
<keyword evidence="1" id="KW-0862">Zinc</keyword>
<dbReference type="EMBL" id="CAJGYO010000017">
    <property type="protein sequence ID" value="CAD6332621.1"/>
    <property type="molecule type" value="Genomic_DNA"/>
</dbReference>
<keyword evidence="1" id="KW-0479">Metal-binding</keyword>
<dbReference type="InterPro" id="IPR001878">
    <property type="entry name" value="Znf_CCHC"/>
</dbReference>
<dbReference type="AlphaFoldDB" id="A0A811RTW7"/>
<comment type="caution">
    <text evidence="4">The sequence shown here is derived from an EMBL/GenBank/DDBJ whole genome shotgun (WGS) entry which is preliminary data.</text>
</comment>
<dbReference type="Pfam" id="PF00098">
    <property type="entry name" value="zf-CCHC"/>
    <property type="match status" value="1"/>
</dbReference>
<dbReference type="Proteomes" id="UP000604825">
    <property type="component" value="Unassembled WGS sequence"/>
</dbReference>
<dbReference type="SUPFAM" id="SSF57756">
    <property type="entry name" value="Retrovirus zinc finger-like domains"/>
    <property type="match status" value="1"/>
</dbReference>
<dbReference type="PROSITE" id="PS50158">
    <property type="entry name" value="ZF_CCHC"/>
    <property type="match status" value="1"/>
</dbReference>
<evidence type="ECO:0000313" key="4">
    <source>
        <dbReference type="EMBL" id="CAD6332621.1"/>
    </source>
</evidence>
<dbReference type="SMART" id="SM00343">
    <property type="entry name" value="ZnF_C2HC"/>
    <property type="match status" value="2"/>
</dbReference>
<feature type="domain" description="CCHC-type" evidence="3">
    <location>
        <begin position="41"/>
        <end position="56"/>
    </location>
</feature>
<dbReference type="Gene3D" id="4.10.60.10">
    <property type="entry name" value="Zinc finger, CCHC-type"/>
    <property type="match status" value="1"/>
</dbReference>
<gene>
    <name evidence="4" type="ORF">NCGR_LOCUS56719</name>
</gene>
<evidence type="ECO:0000256" key="1">
    <source>
        <dbReference type="PROSITE-ProRule" id="PRU00047"/>
    </source>
</evidence>
<evidence type="ECO:0000313" key="5">
    <source>
        <dbReference type="Proteomes" id="UP000604825"/>
    </source>
</evidence>
<dbReference type="GO" id="GO:0003676">
    <property type="term" value="F:nucleic acid binding"/>
    <property type="evidence" value="ECO:0007669"/>
    <property type="project" value="InterPro"/>
</dbReference>
<dbReference type="GO" id="GO:0008270">
    <property type="term" value="F:zinc ion binding"/>
    <property type="evidence" value="ECO:0007669"/>
    <property type="project" value="UniProtKB-KW"/>
</dbReference>
<dbReference type="PANTHER" id="PTHR33170:SF48">
    <property type="entry name" value="CCHC-TYPE DOMAIN-CONTAINING PROTEIN"/>
    <property type="match status" value="1"/>
</dbReference>
<feature type="compositionally biased region" description="Basic and acidic residues" evidence="2">
    <location>
        <begin position="241"/>
        <end position="266"/>
    </location>
</feature>
<feature type="compositionally biased region" description="Low complexity" evidence="2">
    <location>
        <begin position="286"/>
        <end position="304"/>
    </location>
</feature>
<evidence type="ECO:0000256" key="2">
    <source>
        <dbReference type="SAM" id="MobiDB-lite"/>
    </source>
</evidence>
<dbReference type="PANTHER" id="PTHR33170">
    <property type="entry name" value="DUF4283 DOMAIN-CONTAINING PROTEIN-RELATED"/>
    <property type="match status" value="1"/>
</dbReference>
<name>A0A811RTW7_9POAL</name>
<feature type="region of interest" description="Disordered" evidence="2">
    <location>
        <begin position="359"/>
        <end position="396"/>
    </location>
</feature>
<reference evidence="4" key="1">
    <citation type="submission" date="2020-10" db="EMBL/GenBank/DDBJ databases">
        <authorList>
            <person name="Han B."/>
            <person name="Lu T."/>
            <person name="Zhao Q."/>
            <person name="Huang X."/>
            <person name="Zhao Y."/>
        </authorList>
    </citation>
    <scope>NUCLEOTIDE SEQUENCE</scope>
</reference>
<proteinExistence type="predicted"/>
<keyword evidence="5" id="KW-1185">Reference proteome</keyword>
<feature type="region of interest" description="Disordered" evidence="2">
    <location>
        <begin position="236"/>
        <end position="312"/>
    </location>
</feature>
<keyword evidence="1" id="KW-0863">Zinc-finger</keyword>
<organism evidence="4 5">
    <name type="scientific">Miscanthus lutarioriparius</name>
    <dbReference type="NCBI Taxonomy" id="422564"/>
    <lineage>
        <taxon>Eukaryota</taxon>
        <taxon>Viridiplantae</taxon>
        <taxon>Streptophyta</taxon>
        <taxon>Embryophyta</taxon>
        <taxon>Tracheophyta</taxon>
        <taxon>Spermatophyta</taxon>
        <taxon>Magnoliopsida</taxon>
        <taxon>Liliopsida</taxon>
        <taxon>Poales</taxon>
        <taxon>Poaceae</taxon>
        <taxon>PACMAD clade</taxon>
        <taxon>Panicoideae</taxon>
        <taxon>Andropogonodae</taxon>
        <taxon>Andropogoneae</taxon>
        <taxon>Saccharinae</taxon>
        <taxon>Miscanthus</taxon>
    </lineage>
</organism>
<dbReference type="InterPro" id="IPR036875">
    <property type="entry name" value="Znf_CCHC_sf"/>
</dbReference>
<dbReference type="OrthoDB" id="696799at2759"/>